<protein>
    <submittedName>
        <fullName evidence="5">RCG64396</fullName>
    </submittedName>
</protein>
<dbReference type="GO" id="GO:0008017">
    <property type="term" value="F:microtubule binding"/>
    <property type="evidence" value="ECO:0007669"/>
    <property type="project" value="InterPro"/>
</dbReference>
<dbReference type="PRINTS" id="PR00380">
    <property type="entry name" value="KINESINHEAVY"/>
</dbReference>
<evidence type="ECO:0000256" key="1">
    <source>
        <dbReference type="ARBA" id="ARBA00022741"/>
    </source>
</evidence>
<evidence type="ECO:0000259" key="4">
    <source>
        <dbReference type="PROSITE" id="PS50067"/>
    </source>
</evidence>
<dbReference type="InterPro" id="IPR001752">
    <property type="entry name" value="Kinesin_motor_dom"/>
</dbReference>
<keyword evidence="1" id="KW-0547">Nucleotide-binding</keyword>
<dbReference type="AlphaFoldDB" id="A6JFH3"/>
<dbReference type="GO" id="GO:0003777">
    <property type="term" value="F:microtubule motor activity"/>
    <property type="evidence" value="ECO:0007669"/>
    <property type="project" value="InterPro"/>
</dbReference>
<proteinExistence type="inferred from homology"/>
<comment type="caution">
    <text evidence="3">Lacks conserved residue(s) required for the propagation of feature annotation.</text>
</comment>
<reference evidence="6" key="1">
    <citation type="submission" date="2005-09" db="EMBL/GenBank/DDBJ databases">
        <authorList>
            <person name="Mural R.J."/>
            <person name="Li P.W."/>
            <person name="Adams M.D."/>
            <person name="Amanatides P.G."/>
            <person name="Baden-Tillson H."/>
            <person name="Barnstead M."/>
            <person name="Chin S.H."/>
            <person name="Dew I."/>
            <person name="Evans C.A."/>
            <person name="Ferriera S."/>
            <person name="Flanigan M."/>
            <person name="Fosler C."/>
            <person name="Glodek A."/>
            <person name="Gu Z."/>
            <person name="Holt R.A."/>
            <person name="Jennings D."/>
            <person name="Kraft C.L."/>
            <person name="Lu F."/>
            <person name="Nguyen T."/>
            <person name="Nusskern D.R."/>
            <person name="Pfannkoch C.M."/>
            <person name="Sitter C."/>
            <person name="Sutton G.G."/>
            <person name="Venter J.C."/>
            <person name="Wang Z."/>
            <person name="Woodage T."/>
            <person name="Zheng X.H."/>
            <person name="Zhong F."/>
        </authorList>
    </citation>
    <scope>NUCLEOTIDE SEQUENCE [LARGE SCALE GENOMIC DNA]</scope>
    <source>
        <strain>BN</strain>
        <strain evidence="6">Sprague-Dawley</strain>
    </source>
</reference>
<dbReference type="PANTHER" id="PTHR47117:SF9">
    <property type="entry name" value="KINESIN-LIKE PROTEIN KIF1C ISOFORM X1"/>
    <property type="match status" value="1"/>
</dbReference>
<dbReference type="PROSITE" id="PS50067">
    <property type="entry name" value="KINESIN_MOTOR_2"/>
    <property type="match status" value="1"/>
</dbReference>
<accession>A6JFH3</accession>
<dbReference type="InterPro" id="IPR036961">
    <property type="entry name" value="Kinesin_motor_dom_sf"/>
</dbReference>
<dbReference type="GO" id="GO:0007018">
    <property type="term" value="P:microtubule-based movement"/>
    <property type="evidence" value="ECO:0007669"/>
    <property type="project" value="InterPro"/>
</dbReference>
<evidence type="ECO:0000256" key="2">
    <source>
        <dbReference type="ARBA" id="ARBA00022840"/>
    </source>
</evidence>
<evidence type="ECO:0000313" key="5">
    <source>
        <dbReference type="EMBL" id="EDM11569.1"/>
    </source>
</evidence>
<dbReference type="SUPFAM" id="SSF52540">
    <property type="entry name" value="P-loop containing nucleoside triphosphate hydrolases"/>
    <property type="match status" value="1"/>
</dbReference>
<dbReference type="EMBL" id="CH473984">
    <property type="protein sequence ID" value="EDM11569.1"/>
    <property type="molecule type" value="Genomic_DNA"/>
</dbReference>
<evidence type="ECO:0000256" key="3">
    <source>
        <dbReference type="PROSITE-ProRule" id="PRU00283"/>
    </source>
</evidence>
<keyword evidence="2" id="KW-0067">ATP-binding</keyword>
<evidence type="ECO:0000313" key="6">
    <source>
        <dbReference type="Proteomes" id="UP000234681"/>
    </source>
</evidence>
<organism evidence="5 6">
    <name type="scientific">Rattus norvegicus</name>
    <name type="common">Rat</name>
    <dbReference type="NCBI Taxonomy" id="10116"/>
    <lineage>
        <taxon>Eukaryota</taxon>
        <taxon>Metazoa</taxon>
        <taxon>Chordata</taxon>
        <taxon>Craniata</taxon>
        <taxon>Vertebrata</taxon>
        <taxon>Euteleostomi</taxon>
        <taxon>Mammalia</taxon>
        <taxon>Eutheria</taxon>
        <taxon>Euarchontoglires</taxon>
        <taxon>Glires</taxon>
        <taxon>Rodentia</taxon>
        <taxon>Myomorpha</taxon>
        <taxon>Muroidea</taxon>
        <taxon>Muridae</taxon>
        <taxon>Murinae</taxon>
        <taxon>Rattus</taxon>
    </lineage>
</organism>
<dbReference type="Proteomes" id="UP000234681">
    <property type="component" value="Chromosome 5"/>
</dbReference>
<dbReference type="Pfam" id="PF00225">
    <property type="entry name" value="Kinesin"/>
    <property type="match status" value="1"/>
</dbReference>
<name>A6JFH3_RAT</name>
<gene>
    <name evidence="5" type="ORF">rCG_64396</name>
</gene>
<feature type="non-terminal residue" evidence="5">
    <location>
        <position position="58"/>
    </location>
</feature>
<dbReference type="PANTHER" id="PTHR47117">
    <property type="entry name" value="STAR-RELATED LIPID TRANSFER PROTEIN 9"/>
    <property type="match status" value="1"/>
</dbReference>
<dbReference type="InterPro" id="IPR027417">
    <property type="entry name" value="P-loop_NTPase"/>
</dbReference>
<dbReference type="GO" id="GO:0005524">
    <property type="term" value="F:ATP binding"/>
    <property type="evidence" value="ECO:0007669"/>
    <property type="project" value="UniProtKB-KW"/>
</dbReference>
<sequence length="58" mass="6326">MDCGNTAKIVAATNINETSSCTHAIFTVIFIQCFHDQLTGLDSEKDSKISLVHLARSE</sequence>
<comment type="similarity">
    <text evidence="3">Belongs to the TRAFAC class myosin-kinesin ATPase superfamily. Kinesin family.</text>
</comment>
<dbReference type="Gene3D" id="3.40.850.10">
    <property type="entry name" value="Kinesin motor domain"/>
    <property type="match status" value="1"/>
</dbReference>
<feature type="domain" description="Kinesin motor" evidence="4">
    <location>
        <begin position="1"/>
        <end position="58"/>
    </location>
</feature>